<dbReference type="EMBL" id="JACHNY010000007">
    <property type="protein sequence ID" value="MBB4618965.1"/>
    <property type="molecule type" value="Genomic_DNA"/>
</dbReference>
<dbReference type="Proteomes" id="UP000574769">
    <property type="component" value="Unassembled WGS sequence"/>
</dbReference>
<evidence type="ECO:0008006" key="3">
    <source>
        <dbReference type="Google" id="ProtNLM"/>
    </source>
</evidence>
<dbReference type="Gene3D" id="1.10.3230.30">
    <property type="entry name" value="Phage gp6-like head-tail connector protein"/>
    <property type="match status" value="1"/>
</dbReference>
<accession>A0A7W7F125</accession>
<proteinExistence type="predicted"/>
<dbReference type="RefSeq" id="WP_246360636.1">
    <property type="nucleotide sequence ID" value="NZ_JACHNY010000007.1"/>
</dbReference>
<keyword evidence="2" id="KW-1185">Reference proteome</keyword>
<protein>
    <recommendedName>
        <fullName evidence="3">Phage gp6-like head-tail connector protein</fullName>
    </recommendedName>
</protein>
<comment type="caution">
    <text evidence="1">The sequence shown here is derived from an EMBL/GenBank/DDBJ whole genome shotgun (WGS) entry which is preliminary data.</text>
</comment>
<evidence type="ECO:0000313" key="2">
    <source>
        <dbReference type="Proteomes" id="UP000574769"/>
    </source>
</evidence>
<reference evidence="1 2" key="1">
    <citation type="submission" date="2020-08" db="EMBL/GenBank/DDBJ databases">
        <title>Genomic Encyclopedia of Type Strains, Phase IV (KMG-IV): sequencing the most valuable type-strain genomes for metagenomic binning, comparative biology and taxonomic classification.</title>
        <authorList>
            <person name="Goeker M."/>
        </authorList>
    </citation>
    <scope>NUCLEOTIDE SEQUENCE [LARGE SCALE GENOMIC DNA]</scope>
    <source>
        <strain evidence="1 2">DSM 15867</strain>
    </source>
</reference>
<evidence type="ECO:0000313" key="1">
    <source>
        <dbReference type="EMBL" id="MBB4618965.1"/>
    </source>
</evidence>
<gene>
    <name evidence="1" type="ORF">GGQ96_003115</name>
</gene>
<organism evidence="1 2">
    <name type="scientific">Sphingomonas abaci</name>
    <dbReference type="NCBI Taxonomy" id="237611"/>
    <lineage>
        <taxon>Bacteria</taxon>
        <taxon>Pseudomonadati</taxon>
        <taxon>Pseudomonadota</taxon>
        <taxon>Alphaproteobacteria</taxon>
        <taxon>Sphingomonadales</taxon>
        <taxon>Sphingomonadaceae</taxon>
        <taxon>Sphingomonas</taxon>
    </lineage>
</organism>
<dbReference type="AlphaFoldDB" id="A0A7W7F125"/>
<name>A0A7W7F125_9SPHN</name>
<sequence>MTIDQMRAALGLGADVSDAEVQARYASLVASWSQAEASAAEPAISMESARRQLQFDEDDTSQDEHLSELLADAIGWVERRTGLLLTVDSPRNMRRAALVLLTAYHDDREGGDVLAKAEASAGRLCDSCRVMAI</sequence>